<dbReference type="KEGG" id="dfa:DFA_10360"/>
<dbReference type="GO" id="GO:0005829">
    <property type="term" value="C:cytosol"/>
    <property type="evidence" value="ECO:0007669"/>
    <property type="project" value="TreeGrafter"/>
</dbReference>
<dbReference type="RefSeq" id="XP_004354260.1">
    <property type="nucleotide sequence ID" value="XM_004354208.1"/>
</dbReference>
<evidence type="ECO:0000256" key="1">
    <source>
        <dbReference type="SAM" id="Coils"/>
    </source>
</evidence>
<sequence>MSKTIGLIIGSQRTARVGDSIAKWFAQTTKLGSNSHFKYEVVDLADHKLPMLDEPLPPMMLNGKYSSPVITKFSETIASKDGFIFVISEYNNSFPGNLKNAVDHLFGEWKGKPSVVASYGFFGGSSSNDQFTQVLNKSFLAMPVTNTRPKMTLNKTMFDEAGKFKDITTDFKPFEQSAIDSVKDLEQLLQDIETKKVVEQNAS</sequence>
<dbReference type="SUPFAM" id="SSF52218">
    <property type="entry name" value="Flavoproteins"/>
    <property type="match status" value="1"/>
</dbReference>
<dbReference type="OrthoDB" id="17788at2759"/>
<protein>
    <recommendedName>
        <fullName evidence="2">NADPH-dependent FMN reductase-like domain-containing protein</fullName>
    </recommendedName>
</protein>
<evidence type="ECO:0000313" key="3">
    <source>
        <dbReference type="EMBL" id="EGG15518.1"/>
    </source>
</evidence>
<reference evidence="4" key="1">
    <citation type="journal article" date="2011" name="Genome Res.">
        <title>Phylogeny-wide analysis of social amoeba genomes highlights ancient origins for complex intercellular communication.</title>
        <authorList>
            <person name="Heidel A.J."/>
            <person name="Lawal H.M."/>
            <person name="Felder M."/>
            <person name="Schilde C."/>
            <person name="Helps N.R."/>
            <person name="Tunggal B."/>
            <person name="Rivero F."/>
            <person name="John U."/>
            <person name="Schleicher M."/>
            <person name="Eichinger L."/>
            <person name="Platzer M."/>
            <person name="Noegel A.A."/>
            <person name="Schaap P."/>
            <person name="Gloeckner G."/>
        </authorList>
    </citation>
    <scope>NUCLEOTIDE SEQUENCE [LARGE SCALE GENOMIC DNA]</scope>
    <source>
        <strain evidence="4">SH3</strain>
    </source>
</reference>
<keyword evidence="1" id="KW-0175">Coiled coil</keyword>
<organism evidence="3 4">
    <name type="scientific">Cavenderia fasciculata</name>
    <name type="common">Slime mold</name>
    <name type="synonym">Dictyostelium fasciculatum</name>
    <dbReference type="NCBI Taxonomy" id="261658"/>
    <lineage>
        <taxon>Eukaryota</taxon>
        <taxon>Amoebozoa</taxon>
        <taxon>Evosea</taxon>
        <taxon>Eumycetozoa</taxon>
        <taxon>Dictyostelia</taxon>
        <taxon>Acytosteliales</taxon>
        <taxon>Cavenderiaceae</taxon>
        <taxon>Cavenderia</taxon>
    </lineage>
</organism>
<dbReference type="InterPro" id="IPR050712">
    <property type="entry name" value="NAD(P)H-dep_reductase"/>
</dbReference>
<feature type="domain" description="NADPH-dependent FMN reductase-like" evidence="2">
    <location>
        <begin position="5"/>
        <end position="144"/>
    </location>
</feature>
<dbReference type="Gene3D" id="3.40.50.360">
    <property type="match status" value="1"/>
</dbReference>
<dbReference type="InterPro" id="IPR029039">
    <property type="entry name" value="Flavoprotein-like_sf"/>
</dbReference>
<keyword evidence="4" id="KW-1185">Reference proteome</keyword>
<dbReference type="EMBL" id="GL883026">
    <property type="protein sequence ID" value="EGG15518.1"/>
    <property type="molecule type" value="Genomic_DNA"/>
</dbReference>
<dbReference type="Proteomes" id="UP000007797">
    <property type="component" value="Unassembled WGS sequence"/>
</dbReference>
<dbReference type="GO" id="GO:0016491">
    <property type="term" value="F:oxidoreductase activity"/>
    <property type="evidence" value="ECO:0007669"/>
    <property type="project" value="InterPro"/>
</dbReference>
<evidence type="ECO:0000313" key="4">
    <source>
        <dbReference type="Proteomes" id="UP000007797"/>
    </source>
</evidence>
<proteinExistence type="predicted"/>
<dbReference type="PANTHER" id="PTHR30543">
    <property type="entry name" value="CHROMATE REDUCTASE"/>
    <property type="match status" value="1"/>
</dbReference>
<dbReference type="InterPro" id="IPR005025">
    <property type="entry name" value="FMN_Rdtase-like_dom"/>
</dbReference>
<feature type="coiled-coil region" evidence="1">
    <location>
        <begin position="175"/>
        <end position="202"/>
    </location>
</feature>
<evidence type="ECO:0000259" key="2">
    <source>
        <dbReference type="Pfam" id="PF03358"/>
    </source>
</evidence>
<dbReference type="AlphaFoldDB" id="F4Q9Z9"/>
<name>F4Q9Z9_CACFS</name>
<dbReference type="PANTHER" id="PTHR30543:SF21">
    <property type="entry name" value="NAD(P)H-DEPENDENT FMN REDUCTASE LOT6"/>
    <property type="match status" value="1"/>
</dbReference>
<dbReference type="Pfam" id="PF03358">
    <property type="entry name" value="FMN_red"/>
    <property type="match status" value="1"/>
</dbReference>
<dbReference type="GO" id="GO:0010181">
    <property type="term" value="F:FMN binding"/>
    <property type="evidence" value="ECO:0007669"/>
    <property type="project" value="TreeGrafter"/>
</dbReference>
<gene>
    <name evidence="3" type="ORF">DFA_10360</name>
</gene>
<accession>F4Q9Z9</accession>
<dbReference type="GeneID" id="14867667"/>
<dbReference type="OMA" id="AYAHEHT"/>